<gene>
    <name evidence="2" type="ORF">SAMN04488118_1283</name>
</gene>
<protein>
    <recommendedName>
        <fullName evidence="4">Hint domain-containing protein</fullName>
    </recommendedName>
</protein>
<feature type="non-terminal residue" evidence="2">
    <location>
        <position position="1"/>
    </location>
</feature>
<proteinExistence type="predicted"/>
<name>A0A1G5RJS3_9RHOB</name>
<accession>A0A1G5RJS3</accession>
<evidence type="ECO:0008006" key="4">
    <source>
        <dbReference type="Google" id="ProtNLM"/>
    </source>
</evidence>
<reference evidence="2 3" key="1">
    <citation type="submission" date="2016-10" db="EMBL/GenBank/DDBJ databases">
        <authorList>
            <person name="de Groot N.N."/>
        </authorList>
    </citation>
    <scope>NUCLEOTIDE SEQUENCE [LARGE SCALE GENOMIC DNA]</scope>
    <source>
        <strain evidence="2 3">U95</strain>
    </source>
</reference>
<keyword evidence="3" id="KW-1185">Reference proteome</keyword>
<evidence type="ECO:0000313" key="2">
    <source>
        <dbReference type="EMBL" id="SCZ74333.1"/>
    </source>
</evidence>
<dbReference type="EMBL" id="FMWG01000028">
    <property type="protein sequence ID" value="SCZ74333.1"/>
    <property type="molecule type" value="Genomic_DNA"/>
</dbReference>
<dbReference type="Proteomes" id="UP000198767">
    <property type="component" value="Unassembled WGS sequence"/>
</dbReference>
<organism evidence="2 3">
    <name type="scientific">Epibacterium ulvae</name>
    <dbReference type="NCBI Taxonomy" id="1156985"/>
    <lineage>
        <taxon>Bacteria</taxon>
        <taxon>Pseudomonadati</taxon>
        <taxon>Pseudomonadota</taxon>
        <taxon>Alphaproteobacteria</taxon>
        <taxon>Rhodobacterales</taxon>
        <taxon>Roseobacteraceae</taxon>
        <taxon>Epibacterium</taxon>
    </lineage>
</organism>
<dbReference type="STRING" id="1156985.SAMN04488118_1283"/>
<feature type="region of interest" description="Disordered" evidence="1">
    <location>
        <begin position="436"/>
        <end position="470"/>
    </location>
</feature>
<evidence type="ECO:0000313" key="3">
    <source>
        <dbReference type="Proteomes" id="UP000198767"/>
    </source>
</evidence>
<sequence>IAEDGSALHFYGANTSLSVNVAGGYTYSVSVDGEYIYYFGEVTQIPDFSDSTQVLDALNNLPGSGHPDNRTVNFTTEIEGSGYSLRQSITKAGDALIVNTYVVDGEGNIITNDTARGILADYGSLQTGAFSGDVWARQFYASDDAPAGGTTVSDFYSEIQECFSGEVPIDMWPLDPDLEPGPDGIYDQDTVRAKVWKKPIELIEVGDLVVSFDDNDNLVPGPVTRTFQNDAKILLDFFGTRVTPGHVYYRPDSNKSHKFETLIDVLRDDGVIQHQDGTLIRAATNVPVGDLRDGFVKTIAGTRRPDGSVDAKDQGRIRLGTRFLVGEGKERKAWDVADLIKAGGGVVGDDELIRVGDSEPMPFHWEFGDTLPKPEDFVLACSDTTLEDIYKAAEWESQGPRLPAPVVLDRGPVQPLKGTALSAMPRNEPFDVTHAPMAAQKPQQTLNRKQRKAMEAKQRKAAKTRKRVIG</sequence>
<feature type="compositionally biased region" description="Basic residues" evidence="1">
    <location>
        <begin position="459"/>
        <end position="470"/>
    </location>
</feature>
<dbReference type="AlphaFoldDB" id="A0A1G5RJS3"/>
<evidence type="ECO:0000256" key="1">
    <source>
        <dbReference type="SAM" id="MobiDB-lite"/>
    </source>
</evidence>
<dbReference type="Gene3D" id="2.170.16.10">
    <property type="entry name" value="Hedgehog/Intein (Hint) domain"/>
    <property type="match status" value="1"/>
</dbReference>